<accession>X1V4C9</accession>
<dbReference type="EMBL" id="BARW01038779">
    <property type="protein sequence ID" value="GAJ24559.1"/>
    <property type="molecule type" value="Genomic_DNA"/>
</dbReference>
<comment type="caution">
    <text evidence="1">The sequence shown here is derived from an EMBL/GenBank/DDBJ whole genome shotgun (WGS) entry which is preliminary data.</text>
</comment>
<feature type="non-terminal residue" evidence="1">
    <location>
        <position position="1"/>
    </location>
</feature>
<proteinExistence type="predicted"/>
<organism evidence="1">
    <name type="scientific">marine sediment metagenome</name>
    <dbReference type="NCBI Taxonomy" id="412755"/>
    <lineage>
        <taxon>unclassified sequences</taxon>
        <taxon>metagenomes</taxon>
        <taxon>ecological metagenomes</taxon>
    </lineage>
</organism>
<evidence type="ECO:0000313" key="1">
    <source>
        <dbReference type="EMBL" id="GAJ24559.1"/>
    </source>
</evidence>
<protein>
    <submittedName>
        <fullName evidence="1">Uncharacterized protein</fullName>
    </submittedName>
</protein>
<reference evidence="1" key="1">
    <citation type="journal article" date="2014" name="Front. Microbiol.">
        <title>High frequency of phylogenetically diverse reductive dehalogenase-homologous genes in deep subseafloor sedimentary metagenomes.</title>
        <authorList>
            <person name="Kawai M."/>
            <person name="Futagami T."/>
            <person name="Toyoda A."/>
            <person name="Takaki Y."/>
            <person name="Nishi S."/>
            <person name="Hori S."/>
            <person name="Arai W."/>
            <person name="Tsubouchi T."/>
            <person name="Morono Y."/>
            <person name="Uchiyama I."/>
            <person name="Ito T."/>
            <person name="Fujiyama A."/>
            <person name="Inagaki F."/>
            <person name="Takami H."/>
        </authorList>
    </citation>
    <scope>NUCLEOTIDE SEQUENCE</scope>
    <source>
        <strain evidence="1">Expedition CK06-06</strain>
    </source>
</reference>
<sequence>LKAPRPEIPHQDVKNNRRAGMPYMTQVIYGNSADIDTNLSLV</sequence>
<gene>
    <name evidence="1" type="ORF">S12H4_59375</name>
</gene>
<name>X1V4C9_9ZZZZ</name>
<dbReference type="AlphaFoldDB" id="X1V4C9"/>